<reference evidence="1 2" key="1">
    <citation type="submission" date="2023-10" db="EMBL/GenBank/DDBJ databases">
        <title>Screening of Alkalihalobacillus lindianensis BZ-TG-R113 and Its Alleviation of Salt Stress on Rapeseed Growth.</title>
        <authorList>
            <person name="Zhao B."/>
            <person name="Guo T."/>
        </authorList>
    </citation>
    <scope>NUCLEOTIDE SEQUENCE [LARGE SCALE GENOMIC DNA]</scope>
    <source>
        <strain evidence="1 2">BZ-TG-R113</strain>
    </source>
</reference>
<dbReference type="RefSeq" id="WP_317124527.1">
    <property type="nucleotide sequence ID" value="NZ_JAWJBA010001077.1"/>
</dbReference>
<accession>A0ABU3XIN7</accession>
<proteinExistence type="predicted"/>
<sequence length="64" mass="7063">MQSVLAVDTAVDETIYETKIEAIEASYASDSIVSLLAAEELDEHRVMTIYTVNDQDLVTEVLEA</sequence>
<protein>
    <submittedName>
        <fullName evidence="1">Uncharacterized protein</fullName>
    </submittedName>
</protein>
<comment type="caution">
    <text evidence="1">The sequence shown here is derived from an EMBL/GenBank/DDBJ whole genome shotgun (WGS) entry which is preliminary data.</text>
</comment>
<dbReference type="EMBL" id="JAWJBA010001077">
    <property type="protein sequence ID" value="MDV2687695.1"/>
    <property type="molecule type" value="Genomic_DNA"/>
</dbReference>
<organism evidence="1 2">
    <name type="scientific">Alkalihalophilus lindianensis</name>
    <dbReference type="NCBI Taxonomy" id="1630542"/>
    <lineage>
        <taxon>Bacteria</taxon>
        <taxon>Bacillati</taxon>
        <taxon>Bacillota</taxon>
        <taxon>Bacilli</taxon>
        <taxon>Bacillales</taxon>
        <taxon>Bacillaceae</taxon>
        <taxon>Alkalihalophilus</taxon>
    </lineage>
</organism>
<dbReference type="Proteomes" id="UP001287282">
    <property type="component" value="Unassembled WGS sequence"/>
</dbReference>
<gene>
    <name evidence="1" type="ORF">RYX56_25430</name>
</gene>
<name>A0ABU3XIN7_9BACI</name>
<evidence type="ECO:0000313" key="2">
    <source>
        <dbReference type="Proteomes" id="UP001287282"/>
    </source>
</evidence>
<evidence type="ECO:0000313" key="1">
    <source>
        <dbReference type="EMBL" id="MDV2687695.1"/>
    </source>
</evidence>
<feature type="non-terminal residue" evidence="1">
    <location>
        <position position="64"/>
    </location>
</feature>
<keyword evidence="2" id="KW-1185">Reference proteome</keyword>